<sequence length="267" mass="28992">MAARRDFSSPDCYRPMSNECEYRGSPAIQPGLVGRIVGNANDTHGTKQEILMTGTAALLVMDMINDVIHPAGQYAHHGYAAQVEQRGVLDRTVEAIERSRAAELPVIYVVVGFSADYSEWPERSPVFAEARPAEKLRLGTWATEIHDRLPRAAGEPVIVKHRISPFYGTELALRLRTWGVDKLMLSGVSTDLVVLSTAREAHDRDFDVEVLADATASLSQELHEAALALIARTATVTTVDQAFAGQPGPAPRSLRSRTGSSAPPPTP</sequence>
<evidence type="ECO:0000259" key="3">
    <source>
        <dbReference type="Pfam" id="PF00857"/>
    </source>
</evidence>
<feature type="domain" description="Isochorismatase-like" evidence="3">
    <location>
        <begin position="56"/>
        <end position="241"/>
    </location>
</feature>
<dbReference type="InterPro" id="IPR050272">
    <property type="entry name" value="Isochorismatase-like_hydrls"/>
</dbReference>
<gene>
    <name evidence="4" type="ORF">Ga0074812_10421</name>
</gene>
<keyword evidence="1" id="KW-0378">Hydrolase</keyword>
<evidence type="ECO:0000256" key="1">
    <source>
        <dbReference type="ARBA" id="ARBA00022801"/>
    </source>
</evidence>
<dbReference type="SUPFAM" id="SSF52499">
    <property type="entry name" value="Isochorismatase-like hydrolases"/>
    <property type="match status" value="1"/>
</dbReference>
<dbReference type="Proteomes" id="UP000198802">
    <property type="component" value="Unassembled WGS sequence"/>
</dbReference>
<reference evidence="5" key="1">
    <citation type="submission" date="2015-11" db="EMBL/GenBank/DDBJ databases">
        <authorList>
            <person name="Varghese N."/>
        </authorList>
    </citation>
    <scope>NUCLEOTIDE SEQUENCE [LARGE SCALE GENOMIC DNA]</scope>
    <source>
        <strain evidence="5">DSM 45899</strain>
    </source>
</reference>
<accession>A0A0S4QH79</accession>
<dbReference type="PANTHER" id="PTHR43540">
    <property type="entry name" value="PEROXYUREIDOACRYLATE/UREIDOACRYLATE AMIDOHYDROLASE-RELATED"/>
    <property type="match status" value="1"/>
</dbReference>
<evidence type="ECO:0000313" key="4">
    <source>
        <dbReference type="EMBL" id="CUU54944.1"/>
    </source>
</evidence>
<protein>
    <submittedName>
        <fullName evidence="4">Nicotinamidase-related amidase</fullName>
    </submittedName>
</protein>
<keyword evidence="5" id="KW-1185">Reference proteome</keyword>
<dbReference type="AlphaFoldDB" id="A0A0S4QH79"/>
<dbReference type="Pfam" id="PF00857">
    <property type="entry name" value="Isochorismatase"/>
    <property type="match status" value="1"/>
</dbReference>
<organism evidence="4 5">
    <name type="scientific">Parafrankia irregularis</name>
    <dbReference type="NCBI Taxonomy" id="795642"/>
    <lineage>
        <taxon>Bacteria</taxon>
        <taxon>Bacillati</taxon>
        <taxon>Actinomycetota</taxon>
        <taxon>Actinomycetes</taxon>
        <taxon>Frankiales</taxon>
        <taxon>Frankiaceae</taxon>
        <taxon>Parafrankia</taxon>
    </lineage>
</organism>
<dbReference type="InterPro" id="IPR036380">
    <property type="entry name" value="Isochorismatase-like_sf"/>
</dbReference>
<dbReference type="Gene3D" id="3.40.50.850">
    <property type="entry name" value="Isochorismatase-like"/>
    <property type="match status" value="1"/>
</dbReference>
<proteinExistence type="predicted"/>
<dbReference type="EMBL" id="FAOZ01000004">
    <property type="protein sequence ID" value="CUU54944.1"/>
    <property type="molecule type" value="Genomic_DNA"/>
</dbReference>
<dbReference type="InterPro" id="IPR000868">
    <property type="entry name" value="Isochorismatase-like_dom"/>
</dbReference>
<feature type="region of interest" description="Disordered" evidence="2">
    <location>
        <begin position="242"/>
        <end position="267"/>
    </location>
</feature>
<evidence type="ECO:0000256" key="2">
    <source>
        <dbReference type="SAM" id="MobiDB-lite"/>
    </source>
</evidence>
<dbReference type="GO" id="GO:0016787">
    <property type="term" value="F:hydrolase activity"/>
    <property type="evidence" value="ECO:0007669"/>
    <property type="project" value="UniProtKB-KW"/>
</dbReference>
<name>A0A0S4QH79_9ACTN</name>
<dbReference type="CDD" id="cd00431">
    <property type="entry name" value="cysteine_hydrolases"/>
    <property type="match status" value="1"/>
</dbReference>
<evidence type="ECO:0000313" key="5">
    <source>
        <dbReference type="Proteomes" id="UP000198802"/>
    </source>
</evidence>